<evidence type="ECO:0000256" key="1">
    <source>
        <dbReference type="SAM" id="MobiDB-lite"/>
    </source>
</evidence>
<evidence type="ECO:0000313" key="4">
    <source>
        <dbReference type="Proteomes" id="UP001597463"/>
    </source>
</evidence>
<evidence type="ECO:0000256" key="2">
    <source>
        <dbReference type="SAM" id="Phobius"/>
    </source>
</evidence>
<protein>
    <submittedName>
        <fullName evidence="3">Uncharacterized protein</fullName>
    </submittedName>
</protein>
<keyword evidence="4" id="KW-1185">Reference proteome</keyword>
<keyword evidence="2" id="KW-1133">Transmembrane helix</keyword>
<reference evidence="4" key="1">
    <citation type="journal article" date="2019" name="Int. J. Syst. Evol. Microbiol.">
        <title>The Global Catalogue of Microorganisms (GCM) 10K type strain sequencing project: providing services to taxonomists for standard genome sequencing and annotation.</title>
        <authorList>
            <consortium name="The Broad Institute Genomics Platform"/>
            <consortium name="The Broad Institute Genome Sequencing Center for Infectious Disease"/>
            <person name="Wu L."/>
            <person name="Ma J."/>
        </authorList>
    </citation>
    <scope>NUCLEOTIDE SEQUENCE [LARGE SCALE GENOMIC DNA]</scope>
    <source>
        <strain evidence="4">TISTR 1906</strain>
    </source>
</reference>
<organism evidence="3 4">
    <name type="scientific">Comamonas terrae</name>
    <dbReference type="NCBI Taxonomy" id="673548"/>
    <lineage>
        <taxon>Bacteria</taxon>
        <taxon>Pseudomonadati</taxon>
        <taxon>Pseudomonadota</taxon>
        <taxon>Betaproteobacteria</taxon>
        <taxon>Burkholderiales</taxon>
        <taxon>Comamonadaceae</taxon>
        <taxon>Comamonas</taxon>
    </lineage>
</organism>
<feature type="transmembrane region" description="Helical" evidence="2">
    <location>
        <begin position="47"/>
        <end position="74"/>
    </location>
</feature>
<feature type="region of interest" description="Disordered" evidence="1">
    <location>
        <begin position="1"/>
        <end position="32"/>
    </location>
</feature>
<evidence type="ECO:0000313" key="3">
    <source>
        <dbReference type="EMBL" id="MFD2755182.1"/>
    </source>
</evidence>
<gene>
    <name evidence="3" type="ORF">ACFSW6_13880</name>
</gene>
<sequence>MPQNTSPSYVPGADEGTAEGLAAPGRAGAGGTNSSVSVLAIVGELGLLLFMLLGCLLILGVNCYFLGLVLRALLVRLFGWGL</sequence>
<name>A0ABW5URX7_9BURK</name>
<comment type="caution">
    <text evidence="3">The sequence shown here is derived from an EMBL/GenBank/DDBJ whole genome shotgun (WGS) entry which is preliminary data.</text>
</comment>
<dbReference type="EMBL" id="JBHUMV010000006">
    <property type="protein sequence ID" value="MFD2755182.1"/>
    <property type="molecule type" value="Genomic_DNA"/>
</dbReference>
<dbReference type="RefSeq" id="WP_066478222.1">
    <property type="nucleotide sequence ID" value="NZ_BCNT01000008.1"/>
</dbReference>
<accession>A0ABW5URX7</accession>
<keyword evidence="2" id="KW-0812">Transmembrane</keyword>
<dbReference type="Proteomes" id="UP001597463">
    <property type="component" value="Unassembled WGS sequence"/>
</dbReference>
<keyword evidence="2" id="KW-0472">Membrane</keyword>
<proteinExistence type="predicted"/>